<feature type="chain" id="PRO_5043909510" evidence="2">
    <location>
        <begin position="21"/>
        <end position="348"/>
    </location>
</feature>
<name>A0AAV2H7V7_LYMST</name>
<evidence type="ECO:0000313" key="4">
    <source>
        <dbReference type="Proteomes" id="UP001497497"/>
    </source>
</evidence>
<proteinExistence type="predicted"/>
<feature type="signal peptide" evidence="2">
    <location>
        <begin position="1"/>
        <end position="20"/>
    </location>
</feature>
<evidence type="ECO:0000256" key="2">
    <source>
        <dbReference type="SAM" id="SignalP"/>
    </source>
</evidence>
<accession>A0AAV2H7V7</accession>
<reference evidence="3 4" key="1">
    <citation type="submission" date="2024-04" db="EMBL/GenBank/DDBJ databases">
        <authorList>
            <consortium name="Genoscope - CEA"/>
            <person name="William W."/>
        </authorList>
    </citation>
    <scope>NUCLEOTIDE SEQUENCE [LARGE SCALE GENOMIC DNA]</scope>
</reference>
<feature type="transmembrane region" description="Helical" evidence="1">
    <location>
        <begin position="187"/>
        <end position="210"/>
    </location>
</feature>
<keyword evidence="2" id="KW-0732">Signal</keyword>
<evidence type="ECO:0000256" key="1">
    <source>
        <dbReference type="SAM" id="Phobius"/>
    </source>
</evidence>
<comment type="caution">
    <text evidence="3">The sequence shown here is derived from an EMBL/GenBank/DDBJ whole genome shotgun (WGS) entry which is preliminary data.</text>
</comment>
<protein>
    <submittedName>
        <fullName evidence="3">Uncharacterized protein</fullName>
    </submittedName>
</protein>
<organism evidence="3 4">
    <name type="scientific">Lymnaea stagnalis</name>
    <name type="common">Great pond snail</name>
    <name type="synonym">Helix stagnalis</name>
    <dbReference type="NCBI Taxonomy" id="6523"/>
    <lineage>
        <taxon>Eukaryota</taxon>
        <taxon>Metazoa</taxon>
        <taxon>Spiralia</taxon>
        <taxon>Lophotrochozoa</taxon>
        <taxon>Mollusca</taxon>
        <taxon>Gastropoda</taxon>
        <taxon>Heterobranchia</taxon>
        <taxon>Euthyneura</taxon>
        <taxon>Panpulmonata</taxon>
        <taxon>Hygrophila</taxon>
        <taxon>Lymnaeoidea</taxon>
        <taxon>Lymnaeidae</taxon>
        <taxon>Lymnaea</taxon>
    </lineage>
</organism>
<gene>
    <name evidence="3" type="ORF">GSLYS_00002734001</name>
</gene>
<dbReference type="AlphaFoldDB" id="A0AAV2H7V7"/>
<keyword evidence="1" id="KW-1133">Transmembrane helix</keyword>
<keyword evidence="4" id="KW-1185">Reference proteome</keyword>
<dbReference type="Proteomes" id="UP001497497">
    <property type="component" value="Unassembled WGS sequence"/>
</dbReference>
<sequence>MRCVFKIIVCFYSCLHLNQAHKNDFKKKSVLTLTYHDAKINFNQTHLSEFLECLCNYETCTLETWPFPTYDTLVKTVTGHVKTAKDKSIFRCAVKRYGNDGQNILNITCNQQQNICTDKITITNSSLLGNNSCFYQCFEIGWEDSANTQFYSFKPDILTISNCTSDCKYSSNSKKTALLNVNIPKTVIVIIVIFTFIIILLAIFTAVVIIRHRRNVNTFVSAVNHFKTQDISNGSDTFIASQYCLAIKLDETDSGKTLNETQPRYCENSPKLVGDFNIMPYNFSPTIRQPESTTPIGSCNTKKPSQQLYLTEKDKLNTEDPEESNINQNFTDAYDPKIYYYLEKTDNQ</sequence>
<keyword evidence="1" id="KW-0472">Membrane</keyword>
<keyword evidence="1" id="KW-0812">Transmembrane</keyword>
<evidence type="ECO:0000313" key="3">
    <source>
        <dbReference type="EMBL" id="CAL1528564.1"/>
    </source>
</evidence>
<dbReference type="EMBL" id="CAXITT010000034">
    <property type="protein sequence ID" value="CAL1528564.1"/>
    <property type="molecule type" value="Genomic_DNA"/>
</dbReference>